<dbReference type="EMBL" id="AZIL01000520">
    <property type="protein sequence ID" value="EWM27116.1"/>
    <property type="molecule type" value="Genomic_DNA"/>
</dbReference>
<organism evidence="2 3">
    <name type="scientific">Nannochloropsis gaditana</name>
    <dbReference type="NCBI Taxonomy" id="72520"/>
    <lineage>
        <taxon>Eukaryota</taxon>
        <taxon>Sar</taxon>
        <taxon>Stramenopiles</taxon>
        <taxon>Ochrophyta</taxon>
        <taxon>Eustigmatophyceae</taxon>
        <taxon>Eustigmatales</taxon>
        <taxon>Monodopsidaceae</taxon>
        <taxon>Nannochloropsis</taxon>
    </lineage>
</organism>
<reference evidence="2 3" key="1">
    <citation type="journal article" date="2014" name="Mol. Plant">
        <title>Chromosome Scale Genome Assembly and Transcriptome Profiling of Nannochloropsis gaditana in Nitrogen Depletion.</title>
        <authorList>
            <person name="Corteggiani Carpinelli E."/>
            <person name="Telatin A."/>
            <person name="Vitulo N."/>
            <person name="Forcato C."/>
            <person name="D'Angelo M."/>
            <person name="Schiavon R."/>
            <person name="Vezzi A."/>
            <person name="Giacometti G.M."/>
            <person name="Morosinotto T."/>
            <person name="Valle G."/>
        </authorList>
    </citation>
    <scope>NUCLEOTIDE SEQUENCE [LARGE SCALE GENOMIC DNA]</scope>
    <source>
        <strain evidence="2 3">B-31</strain>
    </source>
</reference>
<name>W7U2M8_9STRA</name>
<comment type="caution">
    <text evidence="2">The sequence shown here is derived from an EMBL/GenBank/DDBJ whole genome shotgun (WGS) entry which is preliminary data.</text>
</comment>
<keyword evidence="3" id="KW-1185">Reference proteome</keyword>
<evidence type="ECO:0000313" key="2">
    <source>
        <dbReference type="EMBL" id="EWM27116.1"/>
    </source>
</evidence>
<dbReference type="PANTHER" id="PTHR33598">
    <property type="entry name" value="OS02G0833400 PROTEIN"/>
    <property type="match status" value="1"/>
</dbReference>
<feature type="compositionally biased region" description="Gly residues" evidence="1">
    <location>
        <begin position="490"/>
        <end position="525"/>
    </location>
</feature>
<proteinExistence type="predicted"/>
<feature type="compositionally biased region" description="Basic and acidic residues" evidence="1">
    <location>
        <begin position="79"/>
        <end position="92"/>
    </location>
</feature>
<feature type="region of interest" description="Disordered" evidence="1">
    <location>
        <begin position="253"/>
        <end position="277"/>
    </location>
</feature>
<dbReference type="Pfam" id="PF05542">
    <property type="entry name" value="DUF760"/>
    <property type="match status" value="2"/>
</dbReference>
<sequence length="525" mass="55807">MTLSTNPVKRRRRLTVGLSIALVGCWWRLPEAQAFLAASRCPSGAPMGVTGGRPSRGRVTKTFARNLSGGLDPPFHFGDNGDGKNGDEDGRQPSKPSQSFQQQHQQRRQQQPRQEEPASSLRPPSASGGTKSGNASGPLKLEGFMEGSQKLVPQTGGMPYMSGNNYVDLLVTLSPTEMISNFKAAAPPRVQEAVRRTVLRCIGSIRDSLVEDSHRCTGLIFAHLLYKAQVTGYMLFNAEVKVQGIVGTGLAASAPSLPPQQSHRPSEQAVPVEGEDEEGAKHLLEDGKSVRLGGALLGGEGETDAWLDGTVTVTTSDGTRVRVDAQDYVQALRQEAASLKGELVRMEGEQRQVLARDLLAYISDLSARQSGELTEGMTRDVVEAMKVLTSRVLVSIQEQPIVETESMEVDSTALAQLIMWGLVTGYSLRELERAWNYGQPATPSLMRPPSPSSPSTRPRGRRPPPPPPPPRGSRGRGGDRPPRGGPAGPPGGGGEGGGGWGGRSGGDPGGRGGGRSGRGGGGRRW</sequence>
<dbReference type="OrthoDB" id="4115at2759"/>
<protein>
    <submittedName>
        <fullName evidence="2">Uncharacterized protein</fullName>
    </submittedName>
</protein>
<dbReference type="PANTHER" id="PTHR33598:SF4">
    <property type="entry name" value="OS02G0833400 PROTEIN"/>
    <property type="match status" value="1"/>
</dbReference>
<dbReference type="Proteomes" id="UP000019335">
    <property type="component" value="Chromosome 7"/>
</dbReference>
<evidence type="ECO:0000256" key="1">
    <source>
        <dbReference type="SAM" id="MobiDB-lite"/>
    </source>
</evidence>
<accession>W7U2M8</accession>
<dbReference type="AlphaFoldDB" id="W7U2M8"/>
<feature type="region of interest" description="Disordered" evidence="1">
    <location>
        <begin position="439"/>
        <end position="525"/>
    </location>
</feature>
<evidence type="ECO:0000313" key="3">
    <source>
        <dbReference type="Proteomes" id="UP000019335"/>
    </source>
</evidence>
<feature type="region of interest" description="Disordered" evidence="1">
    <location>
        <begin position="65"/>
        <end position="141"/>
    </location>
</feature>
<gene>
    <name evidence="2" type="ORF">Naga_100046g42</name>
</gene>
<dbReference type="InterPro" id="IPR008479">
    <property type="entry name" value="DUF760"/>
</dbReference>
<feature type="compositionally biased region" description="Low complexity" evidence="1">
    <location>
        <begin position="93"/>
        <end position="112"/>
    </location>
</feature>